<comment type="caution">
    <text evidence="1">The sequence shown here is derived from an EMBL/GenBank/DDBJ whole genome shotgun (WGS) entry which is preliminary data.</text>
</comment>
<name>A0A4T0X3G8_9ASCO</name>
<proteinExistence type="predicted"/>
<dbReference type="AlphaFoldDB" id="A0A4T0X3G8"/>
<dbReference type="Proteomes" id="UP000307173">
    <property type="component" value="Unassembled WGS sequence"/>
</dbReference>
<protein>
    <submittedName>
        <fullName evidence="1">Uncharacterized protein</fullName>
    </submittedName>
</protein>
<evidence type="ECO:0000313" key="2">
    <source>
        <dbReference type="Proteomes" id="UP000307173"/>
    </source>
</evidence>
<sequence>MFKKQFLKVRSRKGSCFRSQFASYSSYSSSPTKSSSGKNIDQFKVNGLNRAVNPNKPYFHLNYPISISVNEFKKNYLNIGNKLDDEIVEAFKKLVEKIVNEYGNDYRISMIQDTNQDLIDEMIMAASELQIVDILEFCCSKRFMIKLSEKSLAKLNLFYNRAKLINRYKVLTTNYSETKVSFADFRKRLTYNQRETIKYTYSPQLIKLFITQIYLPLRDIEKIEEYLEILECQEDPKELIRFRTILHSIMFNQPLSLNITSASSIEKTVEMLSDYLISPNMIPRAMRTEFHSHIICHCMRNCSLQQIREYLALFYPKFLDSSVERTQDLLSETNLLSLVDDDYPNITIKQAFFEKVLTEDKTSLFEELMGIAVRKGKFERLLNFVLLEHNLERTQDNISVETLEAYEIPYFNNAYLQNLSDYYSNDFSKILGFIERNNEPRTLTASEIDRLLSPLNTGKRDILFRALISNQFNFCLQSPILNWIGESTENFDFVITGGNTHISPENLQLAQALKILSPNSILNCLTKTNSKYTNSLLQLLPMKSNYHYILKRMQLLDITSYPKNASYVELLAQFLGENNVDSLTDRQLLEIYHTYIFKVISKNSFQGLKVAMSLIPSYKTTLLKLLGLKDSSELNPLPRSLKLHETVPKEIVLEYIKASAHQIENFDSAIIPLFRNVINVVPDLKLGTNKSGFLKQTLLTFADLCIEKNISPLILFRIYKTSLAKGLDPNWRIDDSNIISRYVQRYVETYNSSDKTQESENLTEILAAVSNFQNWLELNADAVKTIFSSVSEEEKISTLNVLIKTLVYIPYVESIADFIYQQVEEDNKKIYESIGIVYSNPSVSDPETKFYKWPKFDPRYFAPFMKKFMENILTKDTNITIRRMLNDSLANMKCNDDYYACRNFADLYEKVSFFENAANTSQSTNLETLIESVKLIQTAPKPAYLDDPFIINYLVSKGSTYKLETIVQMLYILTRGDSYLRELGFWEGFDIPNIPPEFKDSPKLYKEMTESKLLNLYRLLFTSVKFSDSLTANELSYFTNISENIMNCDLLGKKNKYMVINCVLIIIEKHSDLLSTFYKKMINVFPEYRVSAVILGSLLHSVAKNDFGEIDGILRHLVKNNDMSYLNQASEASINKLLLEKQDGLAQELYLKFCEFNPRFKMQEFADLNWIGNNPRTFKQKSQKTESEQDKKLGKFKVKLYDYDALDGNNSL</sequence>
<accession>A0A4T0X3G8</accession>
<gene>
    <name evidence="1" type="ORF">CANINC_001663</name>
</gene>
<evidence type="ECO:0000313" key="1">
    <source>
        <dbReference type="EMBL" id="TID29745.1"/>
    </source>
</evidence>
<reference evidence="1 2" key="1">
    <citation type="journal article" date="2019" name="Front. Genet.">
        <title>Whole-Genome Sequencing of the Opportunistic Yeast Pathogen Candida inconspicua Uncovers Its Hybrid Origin.</title>
        <authorList>
            <person name="Mixao V."/>
            <person name="Hansen A.P."/>
            <person name="Saus E."/>
            <person name="Boekhout T."/>
            <person name="Lass-Florl C."/>
            <person name="Gabaldon T."/>
        </authorList>
    </citation>
    <scope>NUCLEOTIDE SEQUENCE [LARGE SCALE GENOMIC DNA]</scope>
    <source>
        <strain evidence="1 2">CBS 180</strain>
    </source>
</reference>
<dbReference type="OrthoDB" id="3992542at2759"/>
<keyword evidence="2" id="KW-1185">Reference proteome</keyword>
<organism evidence="1 2">
    <name type="scientific">Pichia inconspicua</name>
    <dbReference type="NCBI Taxonomy" id="52247"/>
    <lineage>
        <taxon>Eukaryota</taxon>
        <taxon>Fungi</taxon>
        <taxon>Dikarya</taxon>
        <taxon>Ascomycota</taxon>
        <taxon>Saccharomycotina</taxon>
        <taxon>Pichiomycetes</taxon>
        <taxon>Pichiales</taxon>
        <taxon>Pichiaceae</taxon>
        <taxon>Pichia</taxon>
    </lineage>
</organism>
<dbReference type="EMBL" id="SELW01000262">
    <property type="protein sequence ID" value="TID29745.1"/>
    <property type="molecule type" value="Genomic_DNA"/>
</dbReference>